<organism evidence="1 2">
    <name type="scientific">Insolitispirillum peregrinum</name>
    <dbReference type="NCBI Taxonomy" id="80876"/>
    <lineage>
        <taxon>Bacteria</taxon>
        <taxon>Pseudomonadati</taxon>
        <taxon>Pseudomonadota</taxon>
        <taxon>Alphaproteobacteria</taxon>
        <taxon>Rhodospirillales</taxon>
        <taxon>Novispirillaceae</taxon>
        <taxon>Insolitispirillum</taxon>
    </lineage>
</organism>
<gene>
    <name evidence="1" type="ORF">SAMN05421779_10585</name>
</gene>
<dbReference type="EMBL" id="FTOA01000005">
    <property type="protein sequence ID" value="SIS97094.1"/>
    <property type="molecule type" value="Genomic_DNA"/>
</dbReference>
<protein>
    <submittedName>
        <fullName evidence="1">Uncharacterized protein</fullName>
    </submittedName>
</protein>
<dbReference type="RefSeq" id="WP_076401025.1">
    <property type="nucleotide sequence ID" value="NZ_FTOA01000005.1"/>
</dbReference>
<reference evidence="1 2" key="1">
    <citation type="submission" date="2017-01" db="EMBL/GenBank/DDBJ databases">
        <authorList>
            <person name="Mah S.A."/>
            <person name="Swanson W.J."/>
            <person name="Moy G.W."/>
            <person name="Vacquier V.D."/>
        </authorList>
    </citation>
    <scope>NUCLEOTIDE SEQUENCE [LARGE SCALE GENOMIC DNA]</scope>
    <source>
        <strain evidence="1 2">DSM 11589</strain>
    </source>
</reference>
<evidence type="ECO:0000313" key="2">
    <source>
        <dbReference type="Proteomes" id="UP000185678"/>
    </source>
</evidence>
<accession>A0A1N7NFE7</accession>
<keyword evidence="2" id="KW-1185">Reference proteome</keyword>
<proteinExistence type="predicted"/>
<dbReference type="STRING" id="80876.SAMN05421779_10585"/>
<evidence type="ECO:0000313" key="1">
    <source>
        <dbReference type="EMBL" id="SIS97094.1"/>
    </source>
</evidence>
<dbReference type="Proteomes" id="UP000185678">
    <property type="component" value="Unassembled WGS sequence"/>
</dbReference>
<dbReference type="AlphaFoldDB" id="A0A1N7NFE7"/>
<name>A0A1N7NFE7_9PROT</name>
<sequence length="73" mass="7544">MASVMVKVAGEGLVNKAHRNSDAGPTSGSSVIYEVVNVPGGVSEEVVVDLIKKTVKSVPHNDSYEVDYAAIAG</sequence>
<dbReference type="OrthoDB" id="7307348at2"/>